<reference evidence="1" key="2">
    <citation type="submission" date="2021-01" db="EMBL/GenBank/DDBJ databases">
        <authorList>
            <person name="Schikora-Tamarit M.A."/>
        </authorList>
    </citation>
    <scope>NUCLEOTIDE SEQUENCE</scope>
    <source>
        <strain evidence="1">CBS6341</strain>
    </source>
</reference>
<dbReference type="EMBL" id="JAEUBF010000722">
    <property type="protein sequence ID" value="KAH3675733.1"/>
    <property type="molecule type" value="Genomic_DNA"/>
</dbReference>
<accession>A0A9P8PNY3</accession>
<dbReference type="Proteomes" id="UP000769528">
    <property type="component" value="Unassembled WGS sequence"/>
</dbReference>
<keyword evidence="2" id="KW-1185">Reference proteome</keyword>
<proteinExistence type="predicted"/>
<comment type="caution">
    <text evidence="1">The sequence shown here is derived from an EMBL/GenBank/DDBJ whole genome shotgun (WGS) entry which is preliminary data.</text>
</comment>
<reference evidence="1" key="1">
    <citation type="journal article" date="2021" name="Open Biol.">
        <title>Shared evolutionary footprints suggest mitochondrial oxidative damage underlies multiple complex I losses in fungi.</title>
        <authorList>
            <person name="Schikora-Tamarit M.A."/>
            <person name="Marcet-Houben M."/>
            <person name="Nosek J."/>
            <person name="Gabaldon T."/>
        </authorList>
    </citation>
    <scope>NUCLEOTIDE SEQUENCE</scope>
    <source>
        <strain evidence="1">CBS6341</strain>
    </source>
</reference>
<sequence>MNETKQLEDKYQAFINSNPRLKSQHDYLFNNFQNSKRRYLEFRDNIIKENKLEMTTEIERAKKFIRDKILSDSEKVITLKKMVQSQEELDKSLELTFKSLEVKDHDSFFKRAQERYESLMREHVHKCQQLRIPFFKDPSKTHLRNILILYIQEEIEEIYEPY</sequence>
<evidence type="ECO:0000313" key="1">
    <source>
        <dbReference type="EMBL" id="KAH3675733.1"/>
    </source>
</evidence>
<protein>
    <submittedName>
        <fullName evidence="1">Uncharacterized protein</fullName>
    </submittedName>
</protein>
<name>A0A9P8PNY3_9ASCO</name>
<dbReference type="AlphaFoldDB" id="A0A9P8PNY3"/>
<gene>
    <name evidence="1" type="ORF">WICMUC_002525</name>
</gene>
<evidence type="ECO:0000313" key="2">
    <source>
        <dbReference type="Proteomes" id="UP000769528"/>
    </source>
</evidence>
<organism evidence="1 2">
    <name type="scientific">Wickerhamomyces mucosus</name>
    <dbReference type="NCBI Taxonomy" id="1378264"/>
    <lineage>
        <taxon>Eukaryota</taxon>
        <taxon>Fungi</taxon>
        <taxon>Dikarya</taxon>
        <taxon>Ascomycota</taxon>
        <taxon>Saccharomycotina</taxon>
        <taxon>Saccharomycetes</taxon>
        <taxon>Phaffomycetales</taxon>
        <taxon>Wickerhamomycetaceae</taxon>
        <taxon>Wickerhamomyces</taxon>
    </lineage>
</organism>